<dbReference type="HOGENOM" id="CLU_072059_2_0_10"/>
<reference evidence="1" key="2">
    <citation type="submission" date="2012-09" db="EMBL/GenBank/DDBJ databases">
        <title>The complete sequence of Psychroflexus torquis an extreme psychrophile from sea-ice that is stimulated by light.</title>
        <authorList>
            <person name="Feng S."/>
            <person name="Powell S.M."/>
            <person name="Bowman J.P."/>
        </authorList>
    </citation>
    <scope>NUCLEOTIDE SEQUENCE [LARGE SCALE GENOMIC DNA]</scope>
    <source>
        <strain evidence="1">ATCC 700755</strain>
    </source>
</reference>
<accession>K4IHW9</accession>
<sequence length="282" mass="31766">MKKFIITAVLTSFIIGHVTAQVEGKADVDLAKMSTEFLNPLSDIWSLQIQNDFVFLEGDAISGNRKANFTNFQPIMPIPIGEKWNLVNRPLIPYVVLETPQLDGSYQNERGLGDIELIQVFTPTNGLGYFNLFGFGATWIFPTATNSIIGAEQWSVGPTFGIGRVDDQYFFGFIAQQNWSLGGQQNSTDINRFKLQYFLRYRVSPTFNIGMSPIIEANWDKTSGNVWSIPIGLGFSSTFKMGRLPVNLSYETQYYAESPNMVGPEWNFRFTLTTGMMNPLKK</sequence>
<proteinExistence type="predicted"/>
<reference evidence="1" key="1">
    <citation type="submission" date="2006-03" db="EMBL/GenBank/DDBJ databases">
        <authorList>
            <person name="Bowman J."/>
            <person name="Ferriera S."/>
            <person name="Johnson J."/>
            <person name="Kravitz S."/>
            <person name="Halpern A."/>
            <person name="Remington K."/>
            <person name="Beeson K."/>
            <person name="Tran B."/>
            <person name="Rogers Y.-H."/>
            <person name="Friedman R."/>
            <person name="Venter J.C."/>
        </authorList>
    </citation>
    <scope>NUCLEOTIDE SEQUENCE [LARGE SCALE GENOMIC DNA]</scope>
    <source>
        <strain evidence="1">ATCC 700755</strain>
    </source>
</reference>
<dbReference type="STRING" id="313595.P700755_002665"/>
<dbReference type="RefSeq" id="WP_015024971.1">
    <property type="nucleotide sequence ID" value="NC_018721.1"/>
</dbReference>
<evidence type="ECO:0000313" key="2">
    <source>
        <dbReference type="Proteomes" id="UP000008514"/>
    </source>
</evidence>
<dbReference type="Proteomes" id="UP000008514">
    <property type="component" value="Chromosome"/>
</dbReference>
<evidence type="ECO:0008006" key="3">
    <source>
        <dbReference type="Google" id="ProtNLM"/>
    </source>
</evidence>
<dbReference type="AlphaFoldDB" id="K4IHW9"/>
<dbReference type="KEGG" id="ptq:P700755_002665"/>
<evidence type="ECO:0000313" key="1">
    <source>
        <dbReference type="EMBL" id="AFU69408.1"/>
    </source>
</evidence>
<dbReference type="OrthoDB" id="9809066at2"/>
<gene>
    <name evidence="1" type="ordered locus">P700755_002665</name>
</gene>
<protein>
    <recommendedName>
        <fullName evidence="3">Neuromedin U</fullName>
    </recommendedName>
</protein>
<name>K4IHW9_PSYTT</name>
<organism evidence="1 2">
    <name type="scientific">Psychroflexus torquis (strain ATCC 700755 / CIP 106069 / ACAM 623)</name>
    <dbReference type="NCBI Taxonomy" id="313595"/>
    <lineage>
        <taxon>Bacteria</taxon>
        <taxon>Pseudomonadati</taxon>
        <taxon>Bacteroidota</taxon>
        <taxon>Flavobacteriia</taxon>
        <taxon>Flavobacteriales</taxon>
        <taxon>Flavobacteriaceae</taxon>
        <taxon>Psychroflexus</taxon>
    </lineage>
</organism>
<keyword evidence="2" id="KW-1185">Reference proteome</keyword>
<dbReference type="EMBL" id="CP003879">
    <property type="protein sequence ID" value="AFU69408.1"/>
    <property type="molecule type" value="Genomic_DNA"/>
</dbReference>
<dbReference type="eggNOG" id="COG3637">
    <property type="taxonomic scope" value="Bacteria"/>
</dbReference>